<evidence type="ECO:0000313" key="2">
    <source>
        <dbReference type="Proteomes" id="UP000295210"/>
    </source>
</evidence>
<dbReference type="Proteomes" id="UP000295210">
    <property type="component" value="Unassembled WGS sequence"/>
</dbReference>
<dbReference type="EMBL" id="SMGK01000009">
    <property type="protein sequence ID" value="TCK68458.1"/>
    <property type="molecule type" value="Genomic_DNA"/>
</dbReference>
<accession>A0A4R1KTG9</accession>
<protein>
    <submittedName>
        <fullName evidence="1">Uncharacterized protein</fullName>
    </submittedName>
</protein>
<gene>
    <name evidence="1" type="ORF">C7378_3536</name>
</gene>
<keyword evidence="2" id="KW-1185">Reference proteome</keyword>
<proteinExistence type="predicted"/>
<comment type="caution">
    <text evidence="1">The sequence shown here is derived from an EMBL/GenBank/DDBJ whole genome shotgun (WGS) entry which is preliminary data.</text>
</comment>
<sequence length="94" mass="10633">MLIVWSLCYPWYMQVTVNIPDELAAQVQSRGLTPQSYVENLIAEQTATAGGSAAHKLSLEEFEASLDELTRYSDKIPVLPKEVFSRESLYQNHD</sequence>
<dbReference type="AlphaFoldDB" id="A0A4R1KTG9"/>
<reference evidence="1 2" key="1">
    <citation type="submission" date="2019-03" db="EMBL/GenBank/DDBJ databases">
        <title>Genomic Encyclopedia of Type Strains, Phase IV (KMG-IV): sequencing the most valuable type-strain genomes for metagenomic binning, comparative biology and taxonomic classification.</title>
        <authorList>
            <person name="Goeker M."/>
        </authorList>
    </citation>
    <scope>NUCLEOTIDE SEQUENCE [LARGE SCALE GENOMIC DNA]</scope>
    <source>
        <strain evidence="1 2">DSM 103428</strain>
    </source>
</reference>
<dbReference type="OrthoDB" id="129901at2"/>
<evidence type="ECO:0000313" key="1">
    <source>
        <dbReference type="EMBL" id="TCK68458.1"/>
    </source>
</evidence>
<dbReference type="RefSeq" id="WP_131999521.1">
    <property type="nucleotide sequence ID" value="NZ_SMGK01000009.1"/>
</dbReference>
<name>A0A4R1KTG9_9BACT</name>
<organism evidence="1 2">
    <name type="scientific">Acidipila rosea</name>
    <dbReference type="NCBI Taxonomy" id="768535"/>
    <lineage>
        <taxon>Bacteria</taxon>
        <taxon>Pseudomonadati</taxon>
        <taxon>Acidobacteriota</taxon>
        <taxon>Terriglobia</taxon>
        <taxon>Terriglobales</taxon>
        <taxon>Acidobacteriaceae</taxon>
        <taxon>Acidipila</taxon>
    </lineage>
</organism>